<gene>
    <name evidence="1" type="ORF">DNHGIG_20350</name>
</gene>
<proteinExistence type="predicted"/>
<name>A0AAV4LFA1_9BACL</name>
<organism evidence="1 2">
    <name type="scientific">Collibacillus ludicampi</name>
    <dbReference type="NCBI Taxonomy" id="2771369"/>
    <lineage>
        <taxon>Bacteria</taxon>
        <taxon>Bacillati</taxon>
        <taxon>Bacillota</taxon>
        <taxon>Bacilli</taxon>
        <taxon>Bacillales</taxon>
        <taxon>Alicyclobacillaceae</taxon>
        <taxon>Collibacillus</taxon>
    </lineage>
</organism>
<sequence length="189" mass="22349">MNGIESKMKRERSLLPTTSQKGIYMSINFFDNYKEFVVIPLEDKNDHGEEFHPHDYAKHFIITLSLNDSRITCWKEAENYQIKVDKSLEKVVREFNKKAKGSYYLQILELEEDKSYFVLALSCKTKHDNEKECAENISYLLEKMIANPLYVGECWYQLIGEKGRVERKLFTYAYKEYQLQHSLEASGKM</sequence>
<comment type="caution">
    <text evidence="1">The sequence shown here is derived from an EMBL/GenBank/DDBJ whole genome shotgun (WGS) entry which is preliminary data.</text>
</comment>
<protein>
    <submittedName>
        <fullName evidence="1">Uncharacterized protein</fullName>
    </submittedName>
</protein>
<dbReference type="Proteomes" id="UP001057291">
    <property type="component" value="Unassembled WGS sequence"/>
</dbReference>
<dbReference type="AlphaFoldDB" id="A0AAV4LFA1"/>
<dbReference type="RefSeq" id="WP_282199582.1">
    <property type="nucleotide sequence ID" value="NZ_BOQE01000001.1"/>
</dbReference>
<keyword evidence="2" id="KW-1185">Reference proteome</keyword>
<evidence type="ECO:0000313" key="1">
    <source>
        <dbReference type="EMBL" id="GIM46486.1"/>
    </source>
</evidence>
<accession>A0AAV4LFA1</accession>
<dbReference type="EMBL" id="BOQE01000001">
    <property type="protein sequence ID" value="GIM46486.1"/>
    <property type="molecule type" value="Genomic_DNA"/>
</dbReference>
<reference evidence="1" key="1">
    <citation type="journal article" date="2023" name="Int. J. Syst. Evol. Microbiol.">
        <title>Collibacillus ludicampi gen. nov., sp. nov., a new soil bacterium of the family Alicyclobacillaceae.</title>
        <authorList>
            <person name="Jojima T."/>
            <person name="Ioku Y."/>
            <person name="Fukuta Y."/>
            <person name="Shirasaka N."/>
            <person name="Matsumura Y."/>
            <person name="Mori M."/>
        </authorList>
    </citation>
    <scope>NUCLEOTIDE SEQUENCE</scope>
    <source>
        <strain evidence="1">TP075</strain>
    </source>
</reference>
<evidence type="ECO:0000313" key="2">
    <source>
        <dbReference type="Proteomes" id="UP001057291"/>
    </source>
</evidence>